<dbReference type="Pfam" id="PF05173">
    <property type="entry name" value="DapB_C"/>
    <property type="match status" value="1"/>
</dbReference>
<feature type="domain" description="Dihydrodipicolinate reductase C-terminal" evidence="4">
    <location>
        <begin position="58"/>
        <end position="128"/>
    </location>
</feature>
<reference evidence="5" key="2">
    <citation type="submission" date="2020-05" db="UniProtKB">
        <authorList>
            <consortium name="EnsemblMetazoa"/>
        </authorList>
    </citation>
    <scope>IDENTIFICATION</scope>
    <source>
        <strain evidence="5">IAEA</strain>
    </source>
</reference>
<evidence type="ECO:0008006" key="7">
    <source>
        <dbReference type="Google" id="ProtNLM"/>
    </source>
</evidence>
<evidence type="ECO:0000313" key="5">
    <source>
        <dbReference type="EnsemblMetazoa" id="GPAI000653-PA"/>
    </source>
</evidence>
<dbReference type="GO" id="GO:0009089">
    <property type="term" value="P:lysine biosynthetic process via diaminopimelate"/>
    <property type="evidence" value="ECO:0007669"/>
    <property type="project" value="InterPro"/>
</dbReference>
<sequence>MHTAALVRNQSPLIHQDIGILANIHPIGILAQDKIEKIENQFDILIDFTSPQSSLDYGINVTLNLLKTIFNFMHTITCDIDIIEMHHKKKSDIPSSTAIKIRNCITKILKNKQTNKINISSIRSGDIERE</sequence>
<name>A0A1A9Z115_GLOPL</name>
<dbReference type="InterPro" id="IPR000846">
    <property type="entry name" value="DapB_N"/>
</dbReference>
<keyword evidence="6" id="KW-1185">Reference proteome</keyword>
<proteinExistence type="predicted"/>
<dbReference type="STRING" id="7398.A0A1A9Z115"/>
<evidence type="ECO:0000313" key="6">
    <source>
        <dbReference type="Proteomes" id="UP000092445"/>
    </source>
</evidence>
<dbReference type="InterPro" id="IPR022663">
    <property type="entry name" value="DapB_C"/>
</dbReference>
<dbReference type="Proteomes" id="UP000092445">
    <property type="component" value="Unassembled WGS sequence"/>
</dbReference>
<dbReference type="GO" id="GO:0008839">
    <property type="term" value="F:4-hydroxy-tetrahydrodipicolinate reductase"/>
    <property type="evidence" value="ECO:0007669"/>
    <property type="project" value="InterPro"/>
</dbReference>
<keyword evidence="2" id="KW-0560">Oxidoreductase</keyword>
<reference evidence="6" key="1">
    <citation type="submission" date="2014-03" db="EMBL/GenBank/DDBJ databases">
        <authorList>
            <person name="Aksoy S."/>
            <person name="Warren W."/>
            <person name="Wilson R.K."/>
        </authorList>
    </citation>
    <scope>NUCLEOTIDE SEQUENCE [LARGE SCALE GENOMIC DNA]</scope>
    <source>
        <strain evidence="6">IAEA</strain>
    </source>
</reference>
<dbReference type="VEuPathDB" id="VectorBase:GPAI000653"/>
<dbReference type="EnsemblMetazoa" id="GPAI000653-RA">
    <property type="protein sequence ID" value="GPAI000653-PA"/>
    <property type="gene ID" value="GPAI000653"/>
</dbReference>
<dbReference type="Gene3D" id="3.40.50.720">
    <property type="entry name" value="NAD(P)-binding Rossmann-like Domain"/>
    <property type="match status" value="1"/>
</dbReference>
<organism evidence="5 6">
    <name type="scientific">Glossina pallidipes</name>
    <name type="common">Tsetse fly</name>
    <dbReference type="NCBI Taxonomy" id="7398"/>
    <lineage>
        <taxon>Eukaryota</taxon>
        <taxon>Metazoa</taxon>
        <taxon>Ecdysozoa</taxon>
        <taxon>Arthropoda</taxon>
        <taxon>Hexapoda</taxon>
        <taxon>Insecta</taxon>
        <taxon>Pterygota</taxon>
        <taxon>Neoptera</taxon>
        <taxon>Endopterygota</taxon>
        <taxon>Diptera</taxon>
        <taxon>Brachycera</taxon>
        <taxon>Muscomorpha</taxon>
        <taxon>Hippoboscoidea</taxon>
        <taxon>Glossinidae</taxon>
        <taxon>Glossina</taxon>
    </lineage>
</organism>
<keyword evidence="1" id="KW-0521">NADP</keyword>
<evidence type="ECO:0000259" key="3">
    <source>
        <dbReference type="Pfam" id="PF01113"/>
    </source>
</evidence>
<accession>A0A1A9Z115</accession>
<dbReference type="AlphaFoldDB" id="A0A1A9Z115"/>
<dbReference type="Pfam" id="PF01113">
    <property type="entry name" value="DapB_N"/>
    <property type="match status" value="1"/>
</dbReference>
<evidence type="ECO:0000256" key="1">
    <source>
        <dbReference type="ARBA" id="ARBA00022857"/>
    </source>
</evidence>
<dbReference type="Gene3D" id="3.30.360.10">
    <property type="entry name" value="Dihydrodipicolinate Reductase, domain 2"/>
    <property type="match status" value="1"/>
</dbReference>
<dbReference type="SUPFAM" id="SSF55347">
    <property type="entry name" value="Glyceraldehyde-3-phosphate dehydrogenase-like, C-terminal domain"/>
    <property type="match status" value="1"/>
</dbReference>
<evidence type="ECO:0000256" key="2">
    <source>
        <dbReference type="ARBA" id="ARBA00023002"/>
    </source>
</evidence>
<feature type="domain" description="Dihydrodipicolinate reductase N-terminal" evidence="3">
    <location>
        <begin position="3"/>
        <end position="56"/>
    </location>
</feature>
<dbReference type="SUPFAM" id="SSF51735">
    <property type="entry name" value="NAD(P)-binding Rossmann-fold domains"/>
    <property type="match status" value="1"/>
</dbReference>
<dbReference type="InterPro" id="IPR036291">
    <property type="entry name" value="NAD(P)-bd_dom_sf"/>
</dbReference>
<evidence type="ECO:0000259" key="4">
    <source>
        <dbReference type="Pfam" id="PF05173"/>
    </source>
</evidence>
<protein>
    <recommendedName>
        <fullName evidence="7">Dihydrodipicolinate reductase C-terminal domain-containing protein</fullName>
    </recommendedName>
</protein>